<evidence type="ECO:0000256" key="6">
    <source>
        <dbReference type="ARBA" id="ARBA00023242"/>
    </source>
</evidence>
<dbReference type="InterPro" id="IPR005635">
    <property type="entry name" value="Inner_centromere_prot_ARK-bd"/>
</dbReference>
<evidence type="ECO:0000256" key="3">
    <source>
        <dbReference type="ARBA" id="ARBA00010042"/>
    </source>
</evidence>
<evidence type="ECO:0000256" key="7">
    <source>
        <dbReference type="SAM" id="MobiDB-lite"/>
    </source>
</evidence>
<feature type="domain" description="Inner centromere protein ARK-binding" evidence="8">
    <location>
        <begin position="305"/>
        <end position="361"/>
    </location>
</feature>
<comment type="caution">
    <text evidence="9">The sequence shown here is derived from an EMBL/GenBank/DDBJ whole genome shotgun (WGS) entry which is preliminary data.</text>
</comment>
<evidence type="ECO:0000256" key="2">
    <source>
        <dbReference type="ARBA" id="ARBA00004186"/>
    </source>
</evidence>
<proteinExistence type="inferred from homology"/>
<feature type="compositionally biased region" description="Polar residues" evidence="7">
    <location>
        <begin position="257"/>
        <end position="272"/>
    </location>
</feature>
<feature type="region of interest" description="Disordered" evidence="7">
    <location>
        <begin position="54"/>
        <end position="73"/>
    </location>
</feature>
<dbReference type="AlphaFoldDB" id="A0AA36HNU9"/>
<name>A0AA36HNU9_9DINO</name>
<reference evidence="9" key="1">
    <citation type="submission" date="2023-08" db="EMBL/GenBank/DDBJ databases">
        <authorList>
            <person name="Chen Y."/>
            <person name="Shah S."/>
            <person name="Dougan E. K."/>
            <person name="Thang M."/>
            <person name="Chan C."/>
        </authorList>
    </citation>
    <scope>NUCLEOTIDE SEQUENCE</scope>
</reference>
<comment type="subcellular location">
    <subcellularLocation>
        <location evidence="2">Cytoplasm</location>
        <location evidence="2">Cytoskeleton</location>
        <location evidence="2">Spindle</location>
    </subcellularLocation>
    <subcellularLocation>
        <location evidence="1">Nucleus</location>
    </subcellularLocation>
</comment>
<evidence type="ECO:0000256" key="1">
    <source>
        <dbReference type="ARBA" id="ARBA00004123"/>
    </source>
</evidence>
<keyword evidence="6" id="KW-0539">Nucleus</keyword>
<evidence type="ECO:0000313" key="10">
    <source>
        <dbReference type="Proteomes" id="UP001178507"/>
    </source>
</evidence>
<keyword evidence="4" id="KW-0963">Cytoplasm</keyword>
<evidence type="ECO:0000259" key="8">
    <source>
        <dbReference type="Pfam" id="PF03941"/>
    </source>
</evidence>
<accession>A0AA36HNU9</accession>
<comment type="similarity">
    <text evidence="3">Belongs to the INCENP family.</text>
</comment>
<evidence type="ECO:0000256" key="5">
    <source>
        <dbReference type="ARBA" id="ARBA00023212"/>
    </source>
</evidence>
<evidence type="ECO:0000256" key="4">
    <source>
        <dbReference type="ARBA" id="ARBA00022490"/>
    </source>
</evidence>
<feature type="compositionally biased region" description="Basic and acidic residues" evidence="7">
    <location>
        <begin position="247"/>
        <end position="256"/>
    </location>
</feature>
<dbReference type="GO" id="GO:0005634">
    <property type="term" value="C:nucleus"/>
    <property type="evidence" value="ECO:0007669"/>
    <property type="project" value="UniProtKB-SubCell"/>
</dbReference>
<keyword evidence="5" id="KW-0206">Cytoskeleton</keyword>
<gene>
    <name evidence="9" type="ORF">EVOR1521_LOCUS2404</name>
</gene>
<feature type="compositionally biased region" description="Acidic residues" evidence="7">
    <location>
        <begin position="300"/>
        <end position="311"/>
    </location>
</feature>
<organism evidence="9 10">
    <name type="scientific">Effrenium voratum</name>
    <dbReference type="NCBI Taxonomy" id="2562239"/>
    <lineage>
        <taxon>Eukaryota</taxon>
        <taxon>Sar</taxon>
        <taxon>Alveolata</taxon>
        <taxon>Dinophyceae</taxon>
        <taxon>Suessiales</taxon>
        <taxon>Symbiodiniaceae</taxon>
        <taxon>Effrenium</taxon>
    </lineage>
</organism>
<feature type="compositionally biased region" description="Basic and acidic residues" evidence="7">
    <location>
        <begin position="273"/>
        <end position="287"/>
    </location>
</feature>
<protein>
    <recommendedName>
        <fullName evidence="8">Inner centromere protein ARK-binding domain-containing protein</fullName>
    </recommendedName>
</protein>
<dbReference type="EMBL" id="CAUJNA010000125">
    <property type="protein sequence ID" value="CAJ1372291.1"/>
    <property type="molecule type" value="Genomic_DNA"/>
</dbReference>
<feature type="region of interest" description="Disordered" evidence="7">
    <location>
        <begin position="1"/>
        <end position="46"/>
    </location>
</feature>
<sequence>MAEGSDGTDTKSDEVPPGYIDGEARTCQQPTPTAWPLPGTRDATGCMSGPSRVVFFGPRASTPRRGDLDAMQPPRDSLAARMLQRGTLPGLELLGKVAKATPFWPSKPEIREVPSVASVVSTPKKCPPSASSRSPATSSTRTSLGSRIRASLSAVFQRSPSRRKVGKQRPSQLVPVKPLPVAKTVVKPRRRKHGKQRPSVLLPPEVMKLPRPCSEQRAASAAPPAPPGPIAAAGRLATPARSTSKSQPEKEKRPEKQSQGQSRAPSSDVQRPSSERSVAKPRKEPITKRLRLTTPKREEDNYEISDLEEDEHGNRVEPDRSRKRMPSWCANYKQIAETQGDIDPDSIFGSRMPLCDLELIFPDSFYQNRSSPVKRRRGSSCHWFRDALTKREIQAYAFKMGQKRSWSTVRASLGVTCRARSSELPKNKVVALVKPAESQ</sequence>
<feature type="region of interest" description="Disordered" evidence="7">
    <location>
        <begin position="115"/>
        <end position="322"/>
    </location>
</feature>
<feature type="compositionally biased region" description="Low complexity" evidence="7">
    <location>
        <begin position="127"/>
        <end position="143"/>
    </location>
</feature>
<dbReference type="Proteomes" id="UP001178507">
    <property type="component" value="Unassembled WGS sequence"/>
</dbReference>
<dbReference type="GO" id="GO:0005819">
    <property type="term" value="C:spindle"/>
    <property type="evidence" value="ECO:0007669"/>
    <property type="project" value="UniProtKB-SubCell"/>
</dbReference>
<evidence type="ECO:0000313" key="9">
    <source>
        <dbReference type="EMBL" id="CAJ1372291.1"/>
    </source>
</evidence>
<dbReference type="Pfam" id="PF03941">
    <property type="entry name" value="INCENP_ARK-bind"/>
    <property type="match status" value="1"/>
</dbReference>
<feature type="compositionally biased region" description="Basic residues" evidence="7">
    <location>
        <begin position="186"/>
        <end position="196"/>
    </location>
</feature>
<keyword evidence="10" id="KW-1185">Reference proteome</keyword>